<feature type="transmembrane region" description="Helical" evidence="1">
    <location>
        <begin position="35"/>
        <end position="56"/>
    </location>
</feature>
<dbReference type="Pfam" id="PF06055">
    <property type="entry name" value="ExoD"/>
    <property type="match status" value="1"/>
</dbReference>
<keyword evidence="1" id="KW-1133">Transmembrane helix</keyword>
<gene>
    <name evidence="2" type="ORF">LX81_03455</name>
</gene>
<proteinExistence type="predicted"/>
<comment type="caution">
    <text evidence="2">The sequence shown here is derived from an EMBL/GenBank/DDBJ whole genome shotgun (WGS) entry which is preliminary data.</text>
</comment>
<feature type="transmembrane region" description="Helical" evidence="1">
    <location>
        <begin position="179"/>
        <end position="200"/>
    </location>
</feature>
<dbReference type="Proteomes" id="UP000248916">
    <property type="component" value="Unassembled WGS sequence"/>
</dbReference>
<dbReference type="EMBL" id="QKZL01000021">
    <property type="protein sequence ID" value="PZX12904.1"/>
    <property type="molecule type" value="Genomic_DNA"/>
</dbReference>
<evidence type="ECO:0008006" key="4">
    <source>
        <dbReference type="Google" id="ProtNLM"/>
    </source>
</evidence>
<reference evidence="2 3" key="1">
    <citation type="submission" date="2018-06" db="EMBL/GenBank/DDBJ databases">
        <title>Genomic Encyclopedia of Archaeal and Bacterial Type Strains, Phase II (KMG-II): from individual species to whole genera.</title>
        <authorList>
            <person name="Goeker M."/>
        </authorList>
    </citation>
    <scope>NUCLEOTIDE SEQUENCE [LARGE SCALE GENOMIC DNA]</scope>
    <source>
        <strain evidence="2 3">DSM 22009</strain>
    </source>
</reference>
<sequence length="202" mass="21499">MRSTNEITETRHHVRSVIEKLEGLTHRDEISVSDVVTAFGATAFLPVMMVPALLVVSPLSGIPLFSSICGITIALIAGQFVLRRPGLWLPGMILRRSVGGERLGHGLARLRWVADRIDRYSRDRLELLVGSPRVLGLVIAICGLTMPMLEIVPFSSSLLGFAVVCLVTALLAHDGLIALLGLGFAGAATAIPIALFLGIASA</sequence>
<name>A0A2W7N7Q5_9RHOB</name>
<dbReference type="PANTHER" id="PTHR41795:SF1">
    <property type="entry name" value="EXOPOLYSACCHARIDE SYNTHESIS PROTEIN"/>
    <property type="match status" value="1"/>
</dbReference>
<organism evidence="2 3">
    <name type="scientific">Palleronia aestuarii</name>
    <dbReference type="NCBI Taxonomy" id="568105"/>
    <lineage>
        <taxon>Bacteria</taxon>
        <taxon>Pseudomonadati</taxon>
        <taxon>Pseudomonadota</taxon>
        <taxon>Alphaproteobacteria</taxon>
        <taxon>Rhodobacterales</taxon>
        <taxon>Roseobacteraceae</taxon>
        <taxon>Palleronia</taxon>
    </lineage>
</organism>
<dbReference type="AlphaFoldDB" id="A0A2W7N7Q5"/>
<feature type="transmembrane region" description="Helical" evidence="1">
    <location>
        <begin position="125"/>
        <end position="146"/>
    </location>
</feature>
<dbReference type="InterPro" id="IPR010331">
    <property type="entry name" value="ExoD"/>
</dbReference>
<keyword evidence="1" id="KW-0472">Membrane</keyword>
<keyword evidence="1" id="KW-0812">Transmembrane</keyword>
<evidence type="ECO:0000313" key="3">
    <source>
        <dbReference type="Proteomes" id="UP000248916"/>
    </source>
</evidence>
<evidence type="ECO:0000256" key="1">
    <source>
        <dbReference type="SAM" id="Phobius"/>
    </source>
</evidence>
<accession>A0A2W7N7Q5</accession>
<dbReference type="PIRSF" id="PIRSF033239">
    <property type="entry name" value="ExoD"/>
    <property type="match status" value="1"/>
</dbReference>
<feature type="transmembrane region" description="Helical" evidence="1">
    <location>
        <begin position="62"/>
        <end position="82"/>
    </location>
</feature>
<evidence type="ECO:0000313" key="2">
    <source>
        <dbReference type="EMBL" id="PZX12904.1"/>
    </source>
</evidence>
<dbReference type="PANTHER" id="PTHR41795">
    <property type="entry name" value="EXOPOLYSACCHARIDE SYNTHESIS PROTEIN"/>
    <property type="match status" value="1"/>
</dbReference>
<feature type="transmembrane region" description="Helical" evidence="1">
    <location>
        <begin position="152"/>
        <end position="172"/>
    </location>
</feature>
<protein>
    <recommendedName>
        <fullName evidence="4">Exopolysaccharide synthesis protein ExoD</fullName>
    </recommendedName>
</protein>
<keyword evidence="3" id="KW-1185">Reference proteome</keyword>